<accession>A0A6J7R026</accession>
<gene>
    <name evidence="1" type="ORF">UFOPK4071_01166</name>
</gene>
<organism evidence="1">
    <name type="scientific">freshwater metagenome</name>
    <dbReference type="NCBI Taxonomy" id="449393"/>
    <lineage>
        <taxon>unclassified sequences</taxon>
        <taxon>metagenomes</taxon>
        <taxon>ecological metagenomes</taxon>
    </lineage>
</organism>
<evidence type="ECO:0000313" key="1">
    <source>
        <dbReference type="EMBL" id="CAB5019942.1"/>
    </source>
</evidence>
<dbReference type="EMBL" id="CAFBPF010000161">
    <property type="protein sequence ID" value="CAB5019942.1"/>
    <property type="molecule type" value="Genomic_DNA"/>
</dbReference>
<sequence>MAAFAFPEESTTPAASPSRRWLLLTITGAAVARFVVKTPAAGTGLRLLVTSIATSGLPLGLMPIAAPPASKPLAAVILMALIL</sequence>
<dbReference type="AlphaFoldDB" id="A0A6J7R026"/>
<proteinExistence type="predicted"/>
<name>A0A6J7R026_9ZZZZ</name>
<reference evidence="1" key="1">
    <citation type="submission" date="2020-05" db="EMBL/GenBank/DDBJ databases">
        <authorList>
            <person name="Chiriac C."/>
            <person name="Salcher M."/>
            <person name="Ghai R."/>
            <person name="Kavagutti S V."/>
        </authorList>
    </citation>
    <scope>NUCLEOTIDE SEQUENCE</scope>
</reference>
<protein>
    <submittedName>
        <fullName evidence="1">Unannotated protein</fullName>
    </submittedName>
</protein>